<dbReference type="EMBL" id="GL378357">
    <property type="protein sequence ID" value="EFJ45401.1"/>
    <property type="molecule type" value="Genomic_DNA"/>
</dbReference>
<dbReference type="eggNOG" id="KOG4177">
    <property type="taxonomic scope" value="Eukaryota"/>
</dbReference>
<dbReference type="AlphaFoldDB" id="D8U4G9"/>
<dbReference type="InterPro" id="IPR002110">
    <property type="entry name" value="Ankyrin_rpt"/>
</dbReference>
<evidence type="ECO:0000313" key="3">
    <source>
        <dbReference type="EMBL" id="EFJ45401.1"/>
    </source>
</evidence>
<evidence type="ECO:0000256" key="2">
    <source>
        <dbReference type="ARBA" id="ARBA00023043"/>
    </source>
</evidence>
<accession>D8U4G9</accession>
<protein>
    <submittedName>
        <fullName evidence="3">Uncharacterized protein</fullName>
    </submittedName>
</protein>
<keyword evidence="1" id="KW-0677">Repeat</keyword>
<reference evidence="3 4" key="1">
    <citation type="journal article" date="2010" name="Science">
        <title>Genomic analysis of organismal complexity in the multicellular green alga Volvox carteri.</title>
        <authorList>
            <person name="Prochnik S.E."/>
            <person name="Umen J."/>
            <person name="Nedelcu A.M."/>
            <person name="Hallmann A."/>
            <person name="Miller S.M."/>
            <person name="Nishii I."/>
            <person name="Ferris P."/>
            <person name="Kuo A."/>
            <person name="Mitros T."/>
            <person name="Fritz-Laylin L.K."/>
            <person name="Hellsten U."/>
            <person name="Chapman J."/>
            <person name="Simakov O."/>
            <person name="Rensing S.A."/>
            <person name="Terry A."/>
            <person name="Pangilinan J."/>
            <person name="Kapitonov V."/>
            <person name="Jurka J."/>
            <person name="Salamov A."/>
            <person name="Shapiro H."/>
            <person name="Schmutz J."/>
            <person name="Grimwood J."/>
            <person name="Lindquist E."/>
            <person name="Lucas S."/>
            <person name="Grigoriev I.V."/>
            <person name="Schmitt R."/>
            <person name="Kirk D."/>
            <person name="Rokhsar D.S."/>
        </authorList>
    </citation>
    <scope>NUCLEOTIDE SEQUENCE [LARGE SCALE GENOMIC DNA]</scope>
    <source>
        <strain evidence="4">f. Nagariensis / Eve</strain>
    </source>
</reference>
<dbReference type="KEGG" id="vcn:VOLCADRAFT_94227"/>
<sequence>MNTIRSNCRVPGLAGALKRLSVMGCTASCLVPAVADLRKSVKEGDEEGALRRLSSCPKLLSSPVSLFSSEAVTPLHVACERKRTPAALKPYCRRTGAQLPCSVEGGVQMAVQMVNSKDSPELVQVLLSKGADPWACDLHDGRTALHYAAMGRGSAALVALLRGIPAEMLVREGCRYTDARSNCGLSALHYSAHAGNVEALRVLLYDHHLDMIAATSSESFDELCLVASGSTPLHFAAVRGNLAAADRRVIDEPSLEDPRTHLDAAGQTPHQVLMMVHPADVALSALLRPNQPVREALRAGIQAGGPGLDLGPPALAALAADVLRIKLQADVRAAAAAAAVVVVTAAAAAMHKPPTAAACSGGGCTGCTSAPAESPAGIQLLHVAVDAMPYKTFCATTAETL</sequence>
<dbReference type="Pfam" id="PF12796">
    <property type="entry name" value="Ank_2"/>
    <property type="match status" value="1"/>
</dbReference>
<dbReference type="SMART" id="SM00248">
    <property type="entry name" value="ANK"/>
    <property type="match status" value="4"/>
</dbReference>
<dbReference type="SUPFAM" id="SSF48403">
    <property type="entry name" value="Ankyrin repeat"/>
    <property type="match status" value="1"/>
</dbReference>
<dbReference type="RefSeq" id="XP_002953428.1">
    <property type="nucleotide sequence ID" value="XM_002953382.1"/>
</dbReference>
<proteinExistence type="predicted"/>
<dbReference type="OrthoDB" id="546633at2759"/>
<dbReference type="PANTHER" id="PTHR24173">
    <property type="entry name" value="ANKYRIN REPEAT CONTAINING"/>
    <property type="match status" value="1"/>
</dbReference>
<dbReference type="Gene3D" id="1.25.40.20">
    <property type="entry name" value="Ankyrin repeat-containing domain"/>
    <property type="match status" value="2"/>
</dbReference>
<evidence type="ECO:0000313" key="4">
    <source>
        <dbReference type="Proteomes" id="UP000001058"/>
    </source>
</evidence>
<keyword evidence="2" id="KW-0040">ANK repeat</keyword>
<dbReference type="InParanoid" id="D8U4G9"/>
<name>D8U4G9_VOLCA</name>
<keyword evidence="4" id="KW-1185">Reference proteome</keyword>
<gene>
    <name evidence="3" type="ORF">VOLCADRAFT_94227</name>
</gene>
<organism evidence="4">
    <name type="scientific">Volvox carteri f. nagariensis</name>
    <dbReference type="NCBI Taxonomy" id="3068"/>
    <lineage>
        <taxon>Eukaryota</taxon>
        <taxon>Viridiplantae</taxon>
        <taxon>Chlorophyta</taxon>
        <taxon>core chlorophytes</taxon>
        <taxon>Chlorophyceae</taxon>
        <taxon>CS clade</taxon>
        <taxon>Chlamydomonadales</taxon>
        <taxon>Volvocaceae</taxon>
        <taxon>Volvox</taxon>
    </lineage>
</organism>
<dbReference type="Proteomes" id="UP000001058">
    <property type="component" value="Unassembled WGS sequence"/>
</dbReference>
<evidence type="ECO:0000256" key="1">
    <source>
        <dbReference type="ARBA" id="ARBA00022737"/>
    </source>
</evidence>
<dbReference type="FunCoup" id="D8U4G9">
    <property type="interactions" value="287"/>
</dbReference>
<dbReference type="PANTHER" id="PTHR24173:SF74">
    <property type="entry name" value="ANKYRIN REPEAT DOMAIN-CONTAINING PROTEIN 16"/>
    <property type="match status" value="1"/>
</dbReference>
<dbReference type="InterPro" id="IPR036770">
    <property type="entry name" value="Ankyrin_rpt-contain_sf"/>
</dbReference>
<dbReference type="GeneID" id="9625846"/>